<comment type="caution">
    <text evidence="1">The sequence shown here is derived from an EMBL/GenBank/DDBJ whole genome shotgun (WGS) entry which is preliminary data.</text>
</comment>
<dbReference type="EMBL" id="JAGFNK010000997">
    <property type="protein sequence ID" value="KAI9436375.1"/>
    <property type="molecule type" value="Genomic_DNA"/>
</dbReference>
<reference evidence="1" key="1">
    <citation type="submission" date="2021-03" db="EMBL/GenBank/DDBJ databases">
        <title>Evolutionary priming and transition to the ectomycorrhizal habit in an iconic lineage of mushroom-forming fungi: is preadaptation a requirement?</title>
        <authorList>
            <consortium name="DOE Joint Genome Institute"/>
            <person name="Looney B.P."/>
            <person name="Miyauchi S."/>
            <person name="Morin E."/>
            <person name="Drula E."/>
            <person name="Courty P.E."/>
            <person name="Chicoki N."/>
            <person name="Fauchery L."/>
            <person name="Kohler A."/>
            <person name="Kuo A."/>
            <person name="LaButti K."/>
            <person name="Pangilinan J."/>
            <person name="Lipzen A."/>
            <person name="Riley R."/>
            <person name="Andreopoulos W."/>
            <person name="He G."/>
            <person name="Johnson J."/>
            <person name="Barry K.W."/>
            <person name="Grigoriev I.V."/>
            <person name="Nagy L."/>
            <person name="Hibbett D."/>
            <person name="Henrissat B."/>
            <person name="Matheny P.B."/>
            <person name="Labbe J."/>
            <person name="Martin A.F."/>
        </authorList>
    </citation>
    <scope>NUCLEOTIDE SEQUENCE</scope>
    <source>
        <strain evidence="1">BPL698</strain>
    </source>
</reference>
<keyword evidence="2" id="KW-1185">Reference proteome</keyword>
<evidence type="ECO:0000313" key="2">
    <source>
        <dbReference type="Proteomes" id="UP001207468"/>
    </source>
</evidence>
<name>A0ACC0TSJ4_9AGAM</name>
<protein>
    <submittedName>
        <fullName evidence="1">Uncharacterized protein</fullName>
    </submittedName>
</protein>
<dbReference type="Proteomes" id="UP001207468">
    <property type="component" value="Unassembled WGS sequence"/>
</dbReference>
<gene>
    <name evidence="1" type="ORF">F5148DRAFT_1265060</name>
</gene>
<evidence type="ECO:0000313" key="1">
    <source>
        <dbReference type="EMBL" id="KAI9436375.1"/>
    </source>
</evidence>
<organism evidence="1 2">
    <name type="scientific">Russula earlei</name>
    <dbReference type="NCBI Taxonomy" id="71964"/>
    <lineage>
        <taxon>Eukaryota</taxon>
        <taxon>Fungi</taxon>
        <taxon>Dikarya</taxon>
        <taxon>Basidiomycota</taxon>
        <taxon>Agaricomycotina</taxon>
        <taxon>Agaricomycetes</taxon>
        <taxon>Russulales</taxon>
        <taxon>Russulaceae</taxon>
        <taxon>Russula</taxon>
    </lineage>
</organism>
<accession>A0ACC0TSJ4</accession>
<sequence length="545" mass="61736">MKFAPVADVPYRIQSADTDTYLKLRDVDTKTILLQSLKGDDCLEQQWIFVDYDEEERTYRIVNAATDRYPRYLTVDLDTKKVVAVAEDLEEDGDDDDEDDETDDKDDDDDDDDDDGDFNVGRSWLIKEVKGEGVYTIASEGTKYNREIFLIVDDEERASFIEVKASNKNVFPQNRKWRVTKVSGASASDSKSKSSAQTSGSSAFVPDDPSPNDDSLAPPRYHEVVGCPEIAAGVYILRNAGTWTWLCSNSTFTGLHHPGTSISDQVTLTYTDTSNCELTLTMANQRLVSWGDTLDRGVSGMNHWNRWVLERYTDPNGGSSYYICDSSYPQFVITGDAKSNDLGHNCLNITQKRPGYKRHLWKFERHSGTVSAAPLSTVPEPTASLPRRYDGPPPPRYSVNPYPEIPNGRYKLQNVATGEYVYRDVQADQLYNRRDGSAFQLKYINGSAEFELSNGGTLRGPQQINDLKPPSHIALMTNAEWGWNRWAMERQTDQKGDYCYYICDSRDLQVVLSGDIYKNWGGKDYFTIAKKRTGYAAHLWRFQRA</sequence>
<proteinExistence type="predicted"/>